<evidence type="ECO:0000313" key="3">
    <source>
        <dbReference type="EMBL" id="KAK9275031.1"/>
    </source>
</evidence>
<evidence type="ECO:0000313" key="4">
    <source>
        <dbReference type="Proteomes" id="UP001415857"/>
    </source>
</evidence>
<dbReference type="Pfam" id="PF13855">
    <property type="entry name" value="LRR_8"/>
    <property type="match status" value="1"/>
</dbReference>
<organism evidence="3 4">
    <name type="scientific">Liquidambar formosana</name>
    <name type="common">Formosan gum</name>
    <dbReference type="NCBI Taxonomy" id="63359"/>
    <lineage>
        <taxon>Eukaryota</taxon>
        <taxon>Viridiplantae</taxon>
        <taxon>Streptophyta</taxon>
        <taxon>Embryophyta</taxon>
        <taxon>Tracheophyta</taxon>
        <taxon>Spermatophyta</taxon>
        <taxon>Magnoliopsida</taxon>
        <taxon>eudicotyledons</taxon>
        <taxon>Gunneridae</taxon>
        <taxon>Pentapetalae</taxon>
        <taxon>Saxifragales</taxon>
        <taxon>Altingiaceae</taxon>
        <taxon>Liquidambar</taxon>
    </lineage>
</organism>
<proteinExistence type="predicted"/>
<dbReference type="AlphaFoldDB" id="A0AAP0RCB8"/>
<dbReference type="EMBL" id="JBBPBK010000011">
    <property type="protein sequence ID" value="KAK9275031.1"/>
    <property type="molecule type" value="Genomic_DNA"/>
</dbReference>
<dbReference type="PANTHER" id="PTHR48006">
    <property type="entry name" value="LEUCINE-RICH REPEAT-CONTAINING PROTEIN DDB_G0281931-RELATED"/>
    <property type="match status" value="1"/>
</dbReference>
<comment type="caution">
    <text evidence="3">The sequence shown here is derived from an EMBL/GenBank/DDBJ whole genome shotgun (WGS) entry which is preliminary data.</text>
</comment>
<dbReference type="FunFam" id="3.80.10.10:FF:000497">
    <property type="entry name" value="Leucine-rich repeat transmembrane protein kinase"/>
    <property type="match status" value="1"/>
</dbReference>
<dbReference type="Pfam" id="PF00560">
    <property type="entry name" value="LRR_1"/>
    <property type="match status" value="2"/>
</dbReference>
<reference evidence="3 4" key="1">
    <citation type="journal article" date="2024" name="Plant J.">
        <title>Genome sequences and population genomics reveal climatic adaptation and genomic divergence between two closely related sweetgum species.</title>
        <authorList>
            <person name="Xu W.Q."/>
            <person name="Ren C.Q."/>
            <person name="Zhang X.Y."/>
            <person name="Comes H.P."/>
            <person name="Liu X.H."/>
            <person name="Li Y.G."/>
            <person name="Kettle C.J."/>
            <person name="Jalonen R."/>
            <person name="Gaisberger H."/>
            <person name="Ma Y.Z."/>
            <person name="Qiu Y.X."/>
        </authorList>
    </citation>
    <scope>NUCLEOTIDE SEQUENCE [LARGE SCALE GENOMIC DNA]</scope>
    <source>
        <strain evidence="3">Hangzhou</strain>
    </source>
</reference>
<dbReference type="InterPro" id="IPR001611">
    <property type="entry name" value="Leu-rich_rpt"/>
</dbReference>
<feature type="compositionally biased region" description="Low complexity" evidence="2">
    <location>
        <begin position="540"/>
        <end position="549"/>
    </location>
</feature>
<protein>
    <submittedName>
        <fullName evidence="3">Uncharacterized protein</fullName>
    </submittedName>
</protein>
<dbReference type="InterPro" id="IPR032675">
    <property type="entry name" value="LRR_dom_sf"/>
</dbReference>
<feature type="region of interest" description="Disordered" evidence="2">
    <location>
        <begin position="532"/>
        <end position="561"/>
    </location>
</feature>
<evidence type="ECO:0000256" key="2">
    <source>
        <dbReference type="SAM" id="MobiDB-lite"/>
    </source>
</evidence>
<evidence type="ECO:0000256" key="1">
    <source>
        <dbReference type="ARBA" id="ARBA00004479"/>
    </source>
</evidence>
<dbReference type="Gene3D" id="3.80.10.10">
    <property type="entry name" value="Ribonuclease Inhibitor"/>
    <property type="match status" value="2"/>
</dbReference>
<dbReference type="FunFam" id="3.80.10.10:FF:000298">
    <property type="entry name" value="Putative LRR receptor-like serine/threonine-protein kinase"/>
    <property type="match status" value="1"/>
</dbReference>
<dbReference type="InterPro" id="IPR051824">
    <property type="entry name" value="LRR_Rcpt-Like_S/T_Kinase"/>
</dbReference>
<dbReference type="Gene3D" id="1.10.510.10">
    <property type="entry name" value="Transferase(Phosphotransferase) domain 1"/>
    <property type="match status" value="1"/>
</dbReference>
<dbReference type="GO" id="GO:0005886">
    <property type="term" value="C:plasma membrane"/>
    <property type="evidence" value="ECO:0007669"/>
    <property type="project" value="TreeGrafter"/>
</dbReference>
<keyword evidence="4" id="KW-1185">Reference proteome</keyword>
<comment type="subcellular location">
    <subcellularLocation>
        <location evidence="1">Membrane</location>
        <topology evidence="1">Single-pass type I membrane protein</topology>
    </subcellularLocation>
</comment>
<sequence length="574" mass="63026">MQKNLIAVAALNSVFQQWKISAAQQEWNTSGDPCSGTAIDSTNFDTTTYNPFIKCDCSYNNNSTCHITHLKVYSLNVVGIIPDELWNLTFIENIDLRQNYLTGSLSASIGNLTRMQYMALGINALSGELPKELGQLTNLISLSFGSNNFSGSLPSELGNLLKLEQLYFDSSGVSGEIPSTFANLQSLVTVWGSDNELTGRIPDFIGNWSKLADLRFQGNSFEGPIPSTFSNLTSLTELRISDISNGSSSLAFIKDMKSLNSLVLRNNNISDSIPSNIGEYQSLSQLDLSFNNLTGQIPDSLFNLSSLSYLFIGNNKLIGTLPSQKSASLLNIDLSYNGLSGSFPSWVGQQNLQLNLVANNFTIDNSNSSVLPGLSCLQRNFPCNRGSGLSMSITSHIKQSEKKKEKMKRSYLMWKTPKIMGKNHGGDGGFHYEQEEYKGTLKDGHGEAWNLHENSREIELVDPKLSVFSEEEVKRMIGVALLCTQTSPTLRPPMSRVVAMLSGDIEVCSVTSKPGYLTDWKFNDVTSFMSDTSTKRTENSHSNSSESTSFVVDAKGSPRNATKPMVHEIIGEGR</sequence>
<dbReference type="SUPFAM" id="SSF52058">
    <property type="entry name" value="L domain-like"/>
    <property type="match status" value="1"/>
</dbReference>
<accession>A0AAP0RCB8</accession>
<dbReference type="PANTHER" id="PTHR48006:SF62">
    <property type="entry name" value="LEUCINE-RICH REPEAT TRANSMEMBRANE PROTEIN KINASE"/>
    <property type="match status" value="1"/>
</dbReference>
<gene>
    <name evidence="3" type="ORF">L1049_022289</name>
</gene>
<dbReference type="Proteomes" id="UP001415857">
    <property type="component" value="Unassembled WGS sequence"/>
</dbReference>
<name>A0AAP0RCB8_LIQFO</name>